<gene>
    <name evidence="2" type="ORF">GCM10009802_39030</name>
</gene>
<sequence>MRAIVQDRYGPAEVLRPAEVDKPEPGAGGIVVRVRAAGVDPSVWHLMTGRPYLMRLMGFGLRAPKVRVRGWDAAGTVEAVGAGVTRFAPGDDVFGIGSDGTFAEYCRGPAEMFAAKPAGVDFDAAAAVPTSAITALRALRDAGGLRTGGHVLVLGAGGGVGTFAVQLAKAREAEVTGVCGTDKTELVRSLGADHVVDYTEEDVTAGAARYDLVLDTAGSRPLAALRRVLAPRGTIVLVGGEGGGTWLGDLPRSLGGSVRSLFSGRKVKAPYVRPTPGDVEEVRGLLESGTVEPVVGRRYALDEAAEAIRDWEKGHTRGKSVLVV</sequence>
<dbReference type="Gene3D" id="3.40.50.720">
    <property type="entry name" value="NAD(P)-binding Rossmann-like Domain"/>
    <property type="match status" value="1"/>
</dbReference>
<dbReference type="InterPro" id="IPR036291">
    <property type="entry name" value="NAD(P)-bd_dom_sf"/>
</dbReference>
<dbReference type="CDD" id="cd08267">
    <property type="entry name" value="MDR1"/>
    <property type="match status" value="1"/>
</dbReference>
<dbReference type="InterPro" id="IPR011032">
    <property type="entry name" value="GroES-like_sf"/>
</dbReference>
<organism evidence="2 3">
    <name type="scientific">Streptomyces synnematoformans</name>
    <dbReference type="NCBI Taxonomy" id="415721"/>
    <lineage>
        <taxon>Bacteria</taxon>
        <taxon>Bacillati</taxon>
        <taxon>Actinomycetota</taxon>
        <taxon>Actinomycetes</taxon>
        <taxon>Kitasatosporales</taxon>
        <taxon>Streptomycetaceae</taxon>
        <taxon>Streptomyces</taxon>
    </lineage>
</organism>
<dbReference type="Pfam" id="PF13602">
    <property type="entry name" value="ADH_zinc_N_2"/>
    <property type="match status" value="1"/>
</dbReference>
<dbReference type="RefSeq" id="WP_344291290.1">
    <property type="nucleotide sequence ID" value="NZ_BAAAPF010000134.1"/>
</dbReference>
<dbReference type="Gene3D" id="3.90.180.10">
    <property type="entry name" value="Medium-chain alcohol dehydrogenases, catalytic domain"/>
    <property type="match status" value="1"/>
</dbReference>
<accession>A0ABN2YR64</accession>
<dbReference type="SUPFAM" id="SSF50129">
    <property type="entry name" value="GroES-like"/>
    <property type="match status" value="1"/>
</dbReference>
<dbReference type="InterPro" id="IPR050700">
    <property type="entry name" value="YIM1/Zinc_Alcohol_DH_Fams"/>
</dbReference>
<protein>
    <submittedName>
        <fullName evidence="2">NAD(P)-dependent alcohol dehydrogenase</fullName>
    </submittedName>
</protein>
<evidence type="ECO:0000313" key="3">
    <source>
        <dbReference type="Proteomes" id="UP001500443"/>
    </source>
</evidence>
<evidence type="ECO:0000259" key="1">
    <source>
        <dbReference type="SMART" id="SM00829"/>
    </source>
</evidence>
<evidence type="ECO:0000313" key="2">
    <source>
        <dbReference type="EMBL" id="GAA2130947.1"/>
    </source>
</evidence>
<feature type="domain" description="Enoyl reductase (ER)" evidence="1">
    <location>
        <begin position="10"/>
        <end position="322"/>
    </location>
</feature>
<keyword evidence="3" id="KW-1185">Reference proteome</keyword>
<comment type="caution">
    <text evidence="2">The sequence shown here is derived from an EMBL/GenBank/DDBJ whole genome shotgun (WGS) entry which is preliminary data.</text>
</comment>
<reference evidence="2 3" key="1">
    <citation type="journal article" date="2019" name="Int. J. Syst. Evol. Microbiol.">
        <title>The Global Catalogue of Microorganisms (GCM) 10K type strain sequencing project: providing services to taxonomists for standard genome sequencing and annotation.</title>
        <authorList>
            <consortium name="The Broad Institute Genomics Platform"/>
            <consortium name="The Broad Institute Genome Sequencing Center for Infectious Disease"/>
            <person name="Wu L."/>
            <person name="Ma J."/>
        </authorList>
    </citation>
    <scope>NUCLEOTIDE SEQUENCE [LARGE SCALE GENOMIC DNA]</scope>
    <source>
        <strain evidence="2 3">JCM 15481</strain>
    </source>
</reference>
<name>A0ABN2YR64_9ACTN</name>
<dbReference type="InterPro" id="IPR020843">
    <property type="entry name" value="ER"/>
</dbReference>
<dbReference type="EMBL" id="BAAAPF010000134">
    <property type="protein sequence ID" value="GAA2130947.1"/>
    <property type="molecule type" value="Genomic_DNA"/>
</dbReference>
<dbReference type="SMART" id="SM00829">
    <property type="entry name" value="PKS_ER"/>
    <property type="match status" value="1"/>
</dbReference>
<dbReference type="PANTHER" id="PTHR11695:SF294">
    <property type="entry name" value="RETICULON-4-INTERACTING PROTEIN 1, MITOCHONDRIAL"/>
    <property type="match status" value="1"/>
</dbReference>
<dbReference type="Proteomes" id="UP001500443">
    <property type="component" value="Unassembled WGS sequence"/>
</dbReference>
<dbReference type="PANTHER" id="PTHR11695">
    <property type="entry name" value="ALCOHOL DEHYDROGENASE RELATED"/>
    <property type="match status" value="1"/>
</dbReference>
<dbReference type="SUPFAM" id="SSF51735">
    <property type="entry name" value="NAD(P)-binding Rossmann-fold domains"/>
    <property type="match status" value="1"/>
</dbReference>
<proteinExistence type="predicted"/>
<dbReference type="InterPro" id="IPR013154">
    <property type="entry name" value="ADH-like_N"/>
</dbReference>
<dbReference type="Pfam" id="PF08240">
    <property type="entry name" value="ADH_N"/>
    <property type="match status" value="1"/>
</dbReference>